<organism evidence="3 4">
    <name type="scientific">Faecalicatena contorta</name>
    <dbReference type="NCBI Taxonomy" id="39482"/>
    <lineage>
        <taxon>Bacteria</taxon>
        <taxon>Bacillati</taxon>
        <taxon>Bacillota</taxon>
        <taxon>Clostridia</taxon>
        <taxon>Lachnospirales</taxon>
        <taxon>Lachnospiraceae</taxon>
        <taxon>Faecalicatena</taxon>
    </lineage>
</organism>
<dbReference type="Pfam" id="PF04324">
    <property type="entry name" value="Fer2_BFD"/>
    <property type="match status" value="1"/>
</dbReference>
<keyword evidence="3" id="KW-0560">Oxidoreductase</keyword>
<dbReference type="EC" id="1.1.3.15" evidence="3"/>
<dbReference type="STRING" id="39482.ERS852491_02987"/>
<proteinExistence type="predicted"/>
<dbReference type="InterPro" id="IPR041854">
    <property type="entry name" value="BFD-like_2Fe2S-bd_dom_sf"/>
</dbReference>
<dbReference type="PANTHER" id="PTHR42720:SF1">
    <property type="entry name" value="GLYCEROL 3-PHOSPHATE OXIDASE"/>
    <property type="match status" value="1"/>
</dbReference>
<evidence type="ECO:0000259" key="2">
    <source>
        <dbReference type="Pfam" id="PF04324"/>
    </source>
</evidence>
<feature type="domain" description="BFD-like [2Fe-2S]-binding" evidence="2">
    <location>
        <begin position="489"/>
        <end position="543"/>
    </location>
</feature>
<dbReference type="AlphaFoldDB" id="A0A174H7H3"/>
<dbReference type="SUPFAM" id="SSF51905">
    <property type="entry name" value="FAD/NAD(P)-binding domain"/>
    <property type="match status" value="1"/>
</dbReference>
<dbReference type="Proteomes" id="UP000095544">
    <property type="component" value="Unassembled WGS sequence"/>
</dbReference>
<dbReference type="GO" id="GO:0003973">
    <property type="term" value="F:(S)-2-hydroxy-acid oxidase activity"/>
    <property type="evidence" value="ECO:0007669"/>
    <property type="project" value="UniProtKB-EC"/>
</dbReference>
<sequence length="578" mass="63740">MNVKSLRKKLGSRYGSAVTVRVEDGCIVVSGQLKSWDDIVAACCMCVDKKSGMHVVNDICLEGAERPPVRLPSFRDQSLEGSRPDVLIIGGGISGTSIARELSKWKLDILLVDKEADLAVQASGRNDGEVHPGVDLNKGSLKQHYVLLGNKMYDRVCRDLSVPFERCGQYVGFTDWWMYPAVWAYAWQRKHICKVTDTRMMSRKELADREPNLNPEFKFAMYNSSAGCVCPYGLTIAYGENAVENGARISLNTAVLGMELTDGKIVSVETNRGRIYPEIVVNAAGVLAEDIAEMAGDRFYSIHPRRGTNSILDKKAGSLVMGISSIKTWKTNASHTKGGGILHTVHDNLLVGPNAVETPEKENYATSKNSIDAVFAKQKMTAKALSERDIITYFTGVRAATFEEDFIIEKGHKTRNLIHCAGIQSPGLTTAPAVALDVEKMVVEALEKKRKVEPNPDFDPVRKAPPVLSRLSDEERNHLIRENPDYGEIVCRCEEISKGEILDALKSPICVPTVDGIKKRVRPGMGRCQGGFCMPLVTKIISEYLRVPEEQVRKAGEGTEILLRDTKKIQKSGEAAEI</sequence>
<accession>A0A174H7H3</accession>
<feature type="domain" description="FAD dependent oxidoreductase" evidence="1">
    <location>
        <begin position="85"/>
        <end position="436"/>
    </location>
</feature>
<reference evidence="3 4" key="1">
    <citation type="submission" date="2015-09" db="EMBL/GenBank/DDBJ databases">
        <authorList>
            <consortium name="Pathogen Informatics"/>
        </authorList>
    </citation>
    <scope>NUCLEOTIDE SEQUENCE [LARGE SCALE GENOMIC DNA]</scope>
    <source>
        <strain evidence="3 4">2789STDY5834876</strain>
    </source>
</reference>
<dbReference type="EMBL" id="CYZU01000029">
    <property type="protein sequence ID" value="CUO69377.1"/>
    <property type="molecule type" value="Genomic_DNA"/>
</dbReference>
<dbReference type="InterPro" id="IPR006076">
    <property type="entry name" value="FAD-dep_OxRdtase"/>
</dbReference>
<dbReference type="RefSeq" id="WP_055153944.1">
    <property type="nucleotide sequence ID" value="NZ_CYZU01000029.1"/>
</dbReference>
<gene>
    <name evidence="3" type="primary">lhgO_2</name>
    <name evidence="3" type="ORF">ERS852491_02987</name>
</gene>
<name>A0A174H7H3_9FIRM</name>
<dbReference type="PANTHER" id="PTHR42720">
    <property type="entry name" value="GLYCEROL-3-PHOSPHATE DEHYDROGENASE"/>
    <property type="match status" value="1"/>
</dbReference>
<dbReference type="Gene3D" id="3.50.50.60">
    <property type="entry name" value="FAD/NAD(P)-binding domain"/>
    <property type="match status" value="1"/>
</dbReference>
<evidence type="ECO:0000259" key="1">
    <source>
        <dbReference type="Pfam" id="PF01266"/>
    </source>
</evidence>
<dbReference type="InterPro" id="IPR036188">
    <property type="entry name" value="FAD/NAD-bd_sf"/>
</dbReference>
<dbReference type="InterPro" id="IPR007419">
    <property type="entry name" value="BFD-like_2Fe2S-bd_dom"/>
</dbReference>
<dbReference type="Gene3D" id="1.10.10.1100">
    <property type="entry name" value="BFD-like [2Fe-2S]-binding domain"/>
    <property type="match status" value="1"/>
</dbReference>
<evidence type="ECO:0000313" key="4">
    <source>
        <dbReference type="Proteomes" id="UP000095544"/>
    </source>
</evidence>
<dbReference type="Pfam" id="PF01266">
    <property type="entry name" value="DAO"/>
    <property type="match status" value="1"/>
</dbReference>
<protein>
    <submittedName>
        <fullName evidence="3">L-2-hydroxyglutarate oxidase LhgO</fullName>
        <ecNumber evidence="3">1.1.3.15</ecNumber>
    </submittedName>
</protein>
<dbReference type="CDD" id="cd19946">
    <property type="entry name" value="GlpA-like_Fer2_BFD-like"/>
    <property type="match status" value="1"/>
</dbReference>
<dbReference type="InterPro" id="IPR052745">
    <property type="entry name" value="G3P_Oxidase/Oxidoreductase"/>
</dbReference>
<dbReference type="OrthoDB" id="9801699at2"/>
<dbReference type="Gene3D" id="3.30.9.10">
    <property type="entry name" value="D-Amino Acid Oxidase, subunit A, domain 2"/>
    <property type="match status" value="1"/>
</dbReference>
<evidence type="ECO:0000313" key="3">
    <source>
        <dbReference type="EMBL" id="CUO69377.1"/>
    </source>
</evidence>